<dbReference type="CDD" id="cd02696">
    <property type="entry name" value="MurNAc-LAA"/>
    <property type="match status" value="1"/>
</dbReference>
<feature type="region of interest" description="Disordered" evidence="3">
    <location>
        <begin position="326"/>
        <end position="364"/>
    </location>
</feature>
<dbReference type="Gene3D" id="3.40.630.40">
    <property type="entry name" value="Zn-dependent exopeptidases"/>
    <property type="match status" value="1"/>
</dbReference>
<reference evidence="5" key="1">
    <citation type="journal article" date="2014" name="Gene">
        <title>Genome-guided analysis of transformation efficiency and carbon dioxide assimilation by Moorella thermoacetica Y72.</title>
        <authorList>
            <person name="Tsukahara K."/>
            <person name="Kita A."/>
            <person name="Nakashimada Y."/>
            <person name="Hoshino T."/>
            <person name="Murakami K."/>
        </authorList>
    </citation>
    <scope>NUCLEOTIDE SEQUENCE [LARGE SCALE GENOMIC DNA]</scope>
    <source>
        <strain evidence="5">Y72</strain>
    </source>
</reference>
<dbReference type="EMBL" id="DF238840">
    <property type="protein sequence ID" value="GAF26236.1"/>
    <property type="molecule type" value="Genomic_DNA"/>
</dbReference>
<dbReference type="PROSITE" id="PS51781">
    <property type="entry name" value="SH3B"/>
    <property type="match status" value="2"/>
</dbReference>
<dbReference type="InterPro" id="IPR003646">
    <property type="entry name" value="SH3-like_bac-type"/>
</dbReference>
<dbReference type="InterPro" id="IPR050695">
    <property type="entry name" value="N-acetylmuramoyl_amidase_3"/>
</dbReference>
<dbReference type="Pfam" id="PF11741">
    <property type="entry name" value="AMIN"/>
    <property type="match status" value="1"/>
</dbReference>
<dbReference type="Gene3D" id="2.60.40.3500">
    <property type="match status" value="1"/>
</dbReference>
<dbReference type="Pfam" id="PF07833">
    <property type="entry name" value="Cu_amine_oxidN1"/>
    <property type="match status" value="1"/>
</dbReference>
<dbReference type="Gene3D" id="2.30.30.40">
    <property type="entry name" value="SH3 Domains"/>
    <property type="match status" value="1"/>
</dbReference>
<dbReference type="SUPFAM" id="SSF53187">
    <property type="entry name" value="Zn-dependent exopeptidases"/>
    <property type="match status" value="1"/>
</dbReference>
<evidence type="ECO:0000256" key="3">
    <source>
        <dbReference type="SAM" id="MobiDB-lite"/>
    </source>
</evidence>
<evidence type="ECO:0000259" key="4">
    <source>
        <dbReference type="PROSITE" id="PS51781"/>
    </source>
</evidence>
<name>A0A0S6UFK0_NEOTH</name>
<sequence>MVMVRRLTNGRWGLTLLILALMYIITLGLMARPAAADPGITLVLNGSRVNPSVPAYTDSNGRTMVPVRFVMEHMGGKVEWLDAEQGIVVSRGATTLKMWIGKRQAQVNGQAIDLDTVPVLQDGTSMVPVRFVAQAFGGKVEWDDASRTVSIWLGTASPAGQVRITGSYVNVRTGPGTSYGVIDVLPRDTLVQLLATGDGWYQVQLPDGRQGWVSASYSEVLQGNNQPQDTNPPGNNQPGNGQSPGNNPSPGNNQPGNEEPPSGQPLGTAIIGNKPVAILAGPNPVEKQVGVAPAGSRLPIWQQQGDWWLVELDNGQRGWLASSLATFSPEKPGQDNGGSETGNGGTAPGEGNQGAGSSDSNSLKITGVTVNPGPDWIEVTVQGTRPFTFKSSRWADHLIFDIPGATLAVAPGQDKVEVNRQPLARVRLGQYDANTVRVVCDLNGVANFTTTTAGSTITIRLQKPSVRGAKIVIDPGHGTDPQGSDPGAIGPSGVQEKDVNLAISRKLAELLRAAGATVYMTRDGETTPYTLSGRAYYANEVGADLFICIHSNASLSPSASGTSTYFYAPPGTALGEQRDARQRLATLIQRDLVAAIGRRDLGVKEANFAVLRNTKMPSVLVETAFISNPTEEQLLASPDFQALVAQGIFNGISDYLSGQ</sequence>
<dbReference type="Pfam" id="PF01520">
    <property type="entry name" value="Amidase_3"/>
    <property type="match status" value="1"/>
</dbReference>
<dbReference type="SMART" id="SM00287">
    <property type="entry name" value="SH3b"/>
    <property type="match status" value="2"/>
</dbReference>
<gene>
    <name evidence="5" type="ORF">MTY_1575</name>
</gene>
<keyword evidence="1" id="KW-0378">Hydrolase</keyword>
<feature type="compositionally biased region" description="Gly residues" evidence="3">
    <location>
        <begin position="335"/>
        <end position="354"/>
    </location>
</feature>
<dbReference type="GO" id="GO:0009253">
    <property type="term" value="P:peptidoglycan catabolic process"/>
    <property type="evidence" value="ECO:0007669"/>
    <property type="project" value="InterPro"/>
</dbReference>
<feature type="region of interest" description="Disordered" evidence="3">
    <location>
        <begin position="222"/>
        <end position="269"/>
    </location>
</feature>
<dbReference type="GO" id="GO:0030288">
    <property type="term" value="C:outer membrane-bounded periplasmic space"/>
    <property type="evidence" value="ECO:0007669"/>
    <property type="project" value="TreeGrafter"/>
</dbReference>
<accession>A0A0S6UFK0</accession>
<dbReference type="SUPFAM" id="SSF50044">
    <property type="entry name" value="SH3-domain"/>
    <property type="match status" value="1"/>
</dbReference>
<protein>
    <submittedName>
        <fullName evidence="5">N-acetylmuramoyl-L-alanine amidase</fullName>
    </submittedName>
</protein>
<evidence type="ECO:0000313" key="5">
    <source>
        <dbReference type="EMBL" id="GAF26236.1"/>
    </source>
</evidence>
<dbReference type="InterPro" id="IPR036582">
    <property type="entry name" value="Mao_N_sf"/>
</dbReference>
<dbReference type="GO" id="GO:0071555">
    <property type="term" value="P:cell wall organization"/>
    <property type="evidence" value="ECO:0007669"/>
    <property type="project" value="UniProtKB-KW"/>
</dbReference>
<dbReference type="GO" id="GO:0008745">
    <property type="term" value="F:N-acetylmuramoyl-L-alanine amidase activity"/>
    <property type="evidence" value="ECO:0007669"/>
    <property type="project" value="InterPro"/>
</dbReference>
<dbReference type="PANTHER" id="PTHR30404">
    <property type="entry name" value="N-ACETYLMURAMOYL-L-ALANINE AMIDASE"/>
    <property type="match status" value="1"/>
</dbReference>
<dbReference type="AlphaFoldDB" id="A0A0S6UFK0"/>
<dbReference type="PANTHER" id="PTHR30404:SF0">
    <property type="entry name" value="N-ACETYLMURAMOYL-L-ALANINE AMIDASE AMIC"/>
    <property type="match status" value="1"/>
</dbReference>
<evidence type="ECO:0000256" key="2">
    <source>
        <dbReference type="ARBA" id="ARBA00023316"/>
    </source>
</evidence>
<dbReference type="InterPro" id="IPR012854">
    <property type="entry name" value="Cu_amine_oxidase-like_N"/>
</dbReference>
<dbReference type="Gene3D" id="3.30.457.10">
    <property type="entry name" value="Copper amine oxidase-like, N-terminal domain"/>
    <property type="match status" value="1"/>
</dbReference>
<keyword evidence="2" id="KW-0961">Cell wall biogenesis/degradation</keyword>
<evidence type="ECO:0000256" key="1">
    <source>
        <dbReference type="ARBA" id="ARBA00022801"/>
    </source>
</evidence>
<feature type="domain" description="SH3b" evidence="4">
    <location>
        <begin position="159"/>
        <end position="222"/>
    </location>
</feature>
<dbReference type="SMART" id="SM00646">
    <property type="entry name" value="Ami_3"/>
    <property type="match status" value="1"/>
</dbReference>
<proteinExistence type="predicted"/>
<dbReference type="InterPro" id="IPR002508">
    <property type="entry name" value="MurNAc-LAA_cat"/>
</dbReference>
<dbReference type="Pfam" id="PF08239">
    <property type="entry name" value="SH3_3"/>
    <property type="match status" value="2"/>
</dbReference>
<feature type="compositionally biased region" description="Low complexity" evidence="3">
    <location>
        <begin position="222"/>
        <end position="261"/>
    </location>
</feature>
<dbReference type="SUPFAM" id="SSF55383">
    <property type="entry name" value="Copper amine oxidase, domain N"/>
    <property type="match status" value="1"/>
</dbReference>
<feature type="compositionally biased region" description="Polar residues" evidence="3">
    <location>
        <begin position="355"/>
        <end position="364"/>
    </location>
</feature>
<dbReference type="Proteomes" id="UP000063718">
    <property type="component" value="Unassembled WGS sequence"/>
</dbReference>
<feature type="domain" description="SH3b" evidence="4">
    <location>
        <begin position="266"/>
        <end position="329"/>
    </location>
</feature>
<dbReference type="InterPro" id="IPR021731">
    <property type="entry name" value="AMIN_dom"/>
</dbReference>
<dbReference type="InterPro" id="IPR036028">
    <property type="entry name" value="SH3-like_dom_sf"/>
</dbReference>
<organism evidence="5">
    <name type="scientific">Moorella thermoacetica Y72</name>
    <dbReference type="NCBI Taxonomy" id="1325331"/>
    <lineage>
        <taxon>Bacteria</taxon>
        <taxon>Bacillati</taxon>
        <taxon>Bacillota</taxon>
        <taxon>Clostridia</taxon>
        <taxon>Neomoorellales</taxon>
        <taxon>Neomoorellaceae</taxon>
        <taxon>Neomoorella</taxon>
    </lineage>
</organism>